<dbReference type="FunFam" id="1.10.1200.10:FF:000005">
    <property type="entry name" value="Nonribosomal peptide synthetase 1"/>
    <property type="match status" value="1"/>
</dbReference>
<dbReference type="InterPro" id="IPR042099">
    <property type="entry name" value="ANL_N_sf"/>
</dbReference>
<keyword evidence="7" id="KW-1185">Reference proteome</keyword>
<dbReference type="SMART" id="SM00823">
    <property type="entry name" value="PKS_PP"/>
    <property type="match status" value="2"/>
</dbReference>
<dbReference type="InterPro" id="IPR000873">
    <property type="entry name" value="AMP-dep_synth/lig_dom"/>
</dbReference>
<dbReference type="GO" id="GO:0043041">
    <property type="term" value="P:amino acid activation for nonribosomal peptide biosynthetic process"/>
    <property type="evidence" value="ECO:0007669"/>
    <property type="project" value="TreeGrafter"/>
</dbReference>
<dbReference type="PANTHER" id="PTHR45527:SF3">
    <property type="entry name" value="SIDEROPHORE SYNTHETASE (EUROFUNG)"/>
    <property type="match status" value="1"/>
</dbReference>
<evidence type="ECO:0000256" key="2">
    <source>
        <dbReference type="ARBA" id="ARBA00022553"/>
    </source>
</evidence>
<dbReference type="SUPFAM" id="SSF47336">
    <property type="entry name" value="ACP-like"/>
    <property type="match status" value="2"/>
</dbReference>
<keyword evidence="1" id="KW-0596">Phosphopantetheine</keyword>
<evidence type="ECO:0000259" key="5">
    <source>
        <dbReference type="PROSITE" id="PS50075"/>
    </source>
</evidence>
<feature type="compositionally biased region" description="Polar residues" evidence="4">
    <location>
        <begin position="76"/>
        <end position="85"/>
    </location>
</feature>
<dbReference type="SUPFAM" id="SSF52777">
    <property type="entry name" value="CoA-dependent acyltransferases"/>
    <property type="match status" value="1"/>
</dbReference>
<comment type="caution">
    <text evidence="6">The sequence shown here is derived from an EMBL/GenBank/DDBJ whole genome shotgun (WGS) entry which is preliminary data.</text>
</comment>
<feature type="compositionally biased region" description="Basic and acidic residues" evidence="4">
    <location>
        <begin position="87"/>
        <end position="99"/>
    </location>
</feature>
<dbReference type="GO" id="GO:0044550">
    <property type="term" value="P:secondary metabolite biosynthetic process"/>
    <property type="evidence" value="ECO:0007669"/>
    <property type="project" value="TreeGrafter"/>
</dbReference>
<evidence type="ECO:0000256" key="1">
    <source>
        <dbReference type="ARBA" id="ARBA00022450"/>
    </source>
</evidence>
<feature type="region of interest" description="Disordered" evidence="4">
    <location>
        <begin position="76"/>
        <end position="100"/>
    </location>
</feature>
<dbReference type="Gene3D" id="3.30.300.30">
    <property type="match status" value="1"/>
</dbReference>
<dbReference type="InterPro" id="IPR045851">
    <property type="entry name" value="AMP-bd_C_sf"/>
</dbReference>
<feature type="region of interest" description="Disordered" evidence="4">
    <location>
        <begin position="1"/>
        <end position="42"/>
    </location>
</feature>
<organism evidence="6 7">
    <name type="scientific">Tolypocladium ophioglossoides (strain CBS 100239)</name>
    <name type="common">Snaketongue truffleclub</name>
    <name type="synonym">Elaphocordyceps ophioglossoides</name>
    <dbReference type="NCBI Taxonomy" id="1163406"/>
    <lineage>
        <taxon>Eukaryota</taxon>
        <taxon>Fungi</taxon>
        <taxon>Dikarya</taxon>
        <taxon>Ascomycota</taxon>
        <taxon>Pezizomycotina</taxon>
        <taxon>Sordariomycetes</taxon>
        <taxon>Hypocreomycetidae</taxon>
        <taxon>Hypocreales</taxon>
        <taxon>Ophiocordycipitaceae</taxon>
        <taxon>Tolypocladium</taxon>
    </lineage>
</organism>
<dbReference type="Pfam" id="PF00550">
    <property type="entry name" value="PP-binding"/>
    <property type="match status" value="2"/>
</dbReference>
<gene>
    <name evidence="6" type="ORF">TOPH_07813</name>
</gene>
<dbReference type="InterPro" id="IPR020806">
    <property type="entry name" value="PKS_PP-bd"/>
</dbReference>
<dbReference type="Proteomes" id="UP000036947">
    <property type="component" value="Unassembled WGS sequence"/>
</dbReference>
<dbReference type="PROSITE" id="PS50075">
    <property type="entry name" value="CARRIER"/>
    <property type="match status" value="2"/>
</dbReference>
<sequence>MRMPRPADGRDHQEDVVGWPSAATDRHGGRRGSIPPGECEPPTKVLLYSLQAGDDRHREQASGITHVDDTAALRTGTVSPHQAYQRQRREEMTSHKASETSHASWQTILSGLDHESPLTAPAPPDSVVRHRFSHLGSHVLDVSTPTLLSAAWALVASRQVNLDHVLFGLAAPLQSFRPVAAATDGLAAGAASVVPLHVNTTTTQTVAEYLDALRRLSLEAAQKAQCHDDLDSQQPLAFQTLLRIQSSKHVAAPIPPGQEQNRDDAWMDQLPRSFSLVIELPVGAEETTAAARFPSNVFAPWMVLTLLQRLGFVALQLANVNPEHRLTQIDMVTPQDLHTIWQRNGTVPPPVHRCVHDIISDIAMSQPDAPAVCAWDGTLTYGQLDRLVGNLAGELATLGVGAGMVVPVCFEKSLWVTVAMLGVLKAGGAFLLLDSNLPEKRILYMSQAAEATLILASRSTQELSFRLVPKTVIVDAELFAQVDKQPSVPLSQSSPSSLMYAVFTSGSTGLPKCVLMTHANVASAVHYQAHLLGFNKDSRILDYSSYSFTTTISNVFGALAVGGCLCIPNDQDRQNKLAQVINSLQVNAIDITPTVMRTLNPEELPTLQAVIFGGEAVSARELERWGKVRLIHLYGQSECTANGTINDSPRTLRDVASIGHGAGLASNIGLDDSFFHLGGDSVAAIEVVSELRRVGIQLTVADILGYPVLRELACRSSRIQHQTQSQIAPFSLLGDETYTSTLVSDISSHYNFDPATVRDMYPCTRLQEGLISLASKRLGNYLEQSVLEIAPGAIVKAMFAVFTSGSTGIPKGVVMNHSNFYSGLKYQSEPLGFTRDSRVFDFAAYSFDIAVHNVFSTLTSGGCLCIPAEEDRWGNLGKALIDTEATIVNLTPSVARLIDPSTLPHLRTIILAGEAVTIDDTARWLGRALVVNAYGPAECGISTINSTQLTAPEEATSIGQGAGLVTWIVHQHNHNHLLPPGCVGELLLEGPLGTLKHPGRHGRLYKNGDLVRYDEDGRLTFLGRRDTQVKIRGQRVELAEVEHFIHSCVPEVKQVAAEVIVPHGENTSPTLAAFVEMNPRGSTKTENPGPAILRIDTEADVNLAKQLPRHMRPRVATNSHGKVDRKRLREIGASFSIQDLVQNQAVGQRPKRQPKSKSERQMQKIWARVLKIEAASIGIDDNFFQLGGDSITLMVVVEEAHKVGLDLTAAELFRHPRLSISPDTGYS</sequence>
<dbReference type="InterPro" id="IPR036736">
    <property type="entry name" value="ACP-like_sf"/>
</dbReference>
<dbReference type="Pfam" id="PF00501">
    <property type="entry name" value="AMP-binding"/>
    <property type="match status" value="2"/>
</dbReference>
<evidence type="ECO:0000313" key="6">
    <source>
        <dbReference type="EMBL" id="KND87537.1"/>
    </source>
</evidence>
<reference evidence="6 7" key="1">
    <citation type="journal article" date="2015" name="BMC Genomics">
        <title>The genome of the truffle-parasite Tolypocladium ophioglossoides and the evolution of antifungal peptaibiotics.</title>
        <authorList>
            <person name="Quandt C.A."/>
            <person name="Bushley K.E."/>
            <person name="Spatafora J.W."/>
        </authorList>
    </citation>
    <scope>NUCLEOTIDE SEQUENCE [LARGE SCALE GENOMIC DNA]</scope>
    <source>
        <strain evidence="6 7">CBS 100239</strain>
    </source>
</reference>
<dbReference type="GO" id="GO:0005737">
    <property type="term" value="C:cytoplasm"/>
    <property type="evidence" value="ECO:0007669"/>
    <property type="project" value="TreeGrafter"/>
</dbReference>
<feature type="domain" description="Carrier" evidence="5">
    <location>
        <begin position="646"/>
        <end position="720"/>
    </location>
</feature>
<dbReference type="EMBL" id="LFRF01000035">
    <property type="protein sequence ID" value="KND87537.1"/>
    <property type="molecule type" value="Genomic_DNA"/>
</dbReference>
<evidence type="ECO:0000256" key="3">
    <source>
        <dbReference type="ARBA" id="ARBA00022598"/>
    </source>
</evidence>
<evidence type="ECO:0000313" key="7">
    <source>
        <dbReference type="Proteomes" id="UP000036947"/>
    </source>
</evidence>
<dbReference type="OrthoDB" id="4895341at2759"/>
<accession>A0A0L0N0D3</accession>
<feature type="compositionally biased region" description="Basic and acidic residues" evidence="4">
    <location>
        <begin position="1"/>
        <end position="15"/>
    </location>
</feature>
<dbReference type="InterPro" id="IPR009081">
    <property type="entry name" value="PP-bd_ACP"/>
</dbReference>
<dbReference type="GO" id="GO:0016874">
    <property type="term" value="F:ligase activity"/>
    <property type="evidence" value="ECO:0007669"/>
    <property type="project" value="UniProtKB-KW"/>
</dbReference>
<dbReference type="GO" id="GO:0031177">
    <property type="term" value="F:phosphopantetheine binding"/>
    <property type="evidence" value="ECO:0007669"/>
    <property type="project" value="InterPro"/>
</dbReference>
<keyword evidence="2" id="KW-0597">Phosphoprotein</keyword>
<proteinExistence type="predicted"/>
<dbReference type="SUPFAM" id="SSF56801">
    <property type="entry name" value="Acetyl-CoA synthetase-like"/>
    <property type="match status" value="2"/>
</dbReference>
<dbReference type="PANTHER" id="PTHR45527">
    <property type="entry name" value="NONRIBOSOMAL PEPTIDE SYNTHETASE"/>
    <property type="match status" value="1"/>
</dbReference>
<dbReference type="Gene3D" id="3.40.50.980">
    <property type="match status" value="2"/>
</dbReference>
<dbReference type="AlphaFoldDB" id="A0A0L0N0D3"/>
<dbReference type="Gene3D" id="1.10.1200.10">
    <property type="entry name" value="ACP-like"/>
    <property type="match status" value="2"/>
</dbReference>
<feature type="domain" description="Carrier" evidence="5">
    <location>
        <begin position="1153"/>
        <end position="1227"/>
    </location>
</feature>
<name>A0A0L0N0D3_TOLOC</name>
<protein>
    <submittedName>
        <fullName evidence="6">Nonribosomal peptide synthetase 4</fullName>
    </submittedName>
</protein>
<keyword evidence="3" id="KW-0436">Ligase</keyword>
<dbReference type="CDD" id="cd05918">
    <property type="entry name" value="A_NRPS_SidN3_like"/>
    <property type="match status" value="1"/>
</dbReference>
<dbReference type="InterPro" id="IPR006162">
    <property type="entry name" value="Ppantetheine_attach_site"/>
</dbReference>
<dbReference type="PROSITE" id="PS00012">
    <property type="entry name" value="PHOSPHOPANTETHEINE"/>
    <property type="match status" value="1"/>
</dbReference>
<dbReference type="Gene3D" id="3.30.559.30">
    <property type="entry name" value="Nonribosomal peptide synthetase, condensation domain"/>
    <property type="match status" value="1"/>
</dbReference>
<dbReference type="STRING" id="1163406.A0A0L0N0D3"/>
<dbReference type="Gene3D" id="3.40.50.12780">
    <property type="entry name" value="N-terminal domain of ligase-like"/>
    <property type="match status" value="1"/>
</dbReference>
<evidence type="ECO:0000256" key="4">
    <source>
        <dbReference type="SAM" id="MobiDB-lite"/>
    </source>
</evidence>